<name>A0A7V0Z6H1_UNCW3</name>
<proteinExistence type="predicted"/>
<gene>
    <name evidence="1" type="ORF">ENP86_08195</name>
</gene>
<dbReference type="EMBL" id="DSKY01000020">
    <property type="protein sequence ID" value="HDY59515.1"/>
    <property type="molecule type" value="Genomic_DNA"/>
</dbReference>
<evidence type="ECO:0000313" key="1">
    <source>
        <dbReference type="EMBL" id="HDY59515.1"/>
    </source>
</evidence>
<reference evidence="1" key="1">
    <citation type="journal article" date="2020" name="mSystems">
        <title>Genome- and Community-Level Interaction Insights into Carbon Utilization and Element Cycling Functions of Hydrothermarchaeota in Hydrothermal Sediment.</title>
        <authorList>
            <person name="Zhou Z."/>
            <person name="Liu Y."/>
            <person name="Xu W."/>
            <person name="Pan J."/>
            <person name="Luo Z.H."/>
            <person name="Li M."/>
        </authorList>
    </citation>
    <scope>NUCLEOTIDE SEQUENCE [LARGE SCALE GENOMIC DNA]</scope>
    <source>
        <strain evidence="1">SpSt-258</strain>
    </source>
</reference>
<protein>
    <submittedName>
        <fullName evidence="1">T9SS type A sorting domain-containing protein</fullName>
    </submittedName>
</protein>
<organism evidence="1">
    <name type="scientific">candidate division WOR-3 bacterium</name>
    <dbReference type="NCBI Taxonomy" id="2052148"/>
    <lineage>
        <taxon>Bacteria</taxon>
        <taxon>Bacteria division WOR-3</taxon>
    </lineage>
</organism>
<dbReference type="AlphaFoldDB" id="A0A7V0Z6H1"/>
<comment type="caution">
    <text evidence="1">The sequence shown here is derived from an EMBL/GenBank/DDBJ whole genome shotgun (WGS) entry which is preliminary data.</text>
</comment>
<sequence length="285" mass="30818">MEIFRKLLGAFCLLTGARAGDRVMNGDFEQKLCTGWSVSKAGPEIFMGCLDGLVYLEGGDVWYYSPNFFGGHNFGLIFGINPIADGSNDLGPVVGESATFTEGMSLNYGGENSFIDRIGPTGNGSFLILRDFDQSYGCGVAKDGGTYRTVGTFLELGGLIDSIAPSTRATLLDSIMRFFDIKPVTGIAEQLAHSIIGNGVRLNVQPSLFRNSLWVRLVGHGLRSPIALQIYDVCGRVVKSLVISASGVDLWSGDDSYGFPLPSGIYFIHYDGLEERLIKKVVKVN</sequence>
<accession>A0A7V0Z6H1</accession>